<gene>
    <name evidence="2" type="ORF">GCM10011396_16170</name>
</gene>
<protein>
    <submittedName>
        <fullName evidence="2">Uncharacterized protein</fullName>
    </submittedName>
</protein>
<dbReference type="RefSeq" id="WP_188565395.1">
    <property type="nucleotide sequence ID" value="NZ_BMED01000001.1"/>
</dbReference>
<feature type="compositionally biased region" description="Polar residues" evidence="1">
    <location>
        <begin position="123"/>
        <end position="134"/>
    </location>
</feature>
<evidence type="ECO:0000256" key="1">
    <source>
        <dbReference type="SAM" id="MobiDB-lite"/>
    </source>
</evidence>
<comment type="caution">
    <text evidence="2">The sequence shown here is derived from an EMBL/GenBank/DDBJ whole genome shotgun (WGS) entry which is preliminary data.</text>
</comment>
<name>A0A916UDS3_9BURK</name>
<keyword evidence="3" id="KW-1185">Reference proteome</keyword>
<dbReference type="AlphaFoldDB" id="A0A916UDS3"/>
<sequence>MYMLINDRWQADNRKQRVLAAVFAMLLTLMLAKQFSGNRLWSQRTEAEQPGSVQYLSLFNLPIPSARQPENHENAAARIPTGDAGRKGKSNSAPAARAVLPASDSGQTSTPVEAAPEIPPPATGSNENGDTINSTLKVDSKAITKAYKDSRTDMQKMADATGKTLANPESTKMQQFDVAMKEAAVPGCLAKGEDPLKHNPAKLGNVSFSGLLALPFYVTAIAKGKCK</sequence>
<organism evidence="2 3">
    <name type="scientific">Undibacterium terreum</name>
    <dbReference type="NCBI Taxonomy" id="1224302"/>
    <lineage>
        <taxon>Bacteria</taxon>
        <taxon>Pseudomonadati</taxon>
        <taxon>Pseudomonadota</taxon>
        <taxon>Betaproteobacteria</taxon>
        <taxon>Burkholderiales</taxon>
        <taxon>Oxalobacteraceae</taxon>
        <taxon>Undibacterium</taxon>
    </lineage>
</organism>
<accession>A0A916UDS3</accession>
<dbReference type="Proteomes" id="UP000637423">
    <property type="component" value="Unassembled WGS sequence"/>
</dbReference>
<feature type="region of interest" description="Disordered" evidence="1">
    <location>
        <begin position="78"/>
        <end position="134"/>
    </location>
</feature>
<evidence type="ECO:0000313" key="3">
    <source>
        <dbReference type="Proteomes" id="UP000637423"/>
    </source>
</evidence>
<dbReference type="EMBL" id="BMED01000001">
    <property type="protein sequence ID" value="GGC69917.1"/>
    <property type="molecule type" value="Genomic_DNA"/>
</dbReference>
<reference evidence="2" key="1">
    <citation type="journal article" date="2014" name="Int. J. Syst. Evol. Microbiol.">
        <title>Complete genome sequence of Corynebacterium casei LMG S-19264T (=DSM 44701T), isolated from a smear-ripened cheese.</title>
        <authorList>
            <consortium name="US DOE Joint Genome Institute (JGI-PGF)"/>
            <person name="Walter F."/>
            <person name="Albersmeier A."/>
            <person name="Kalinowski J."/>
            <person name="Ruckert C."/>
        </authorList>
    </citation>
    <scope>NUCLEOTIDE SEQUENCE</scope>
    <source>
        <strain evidence="2">CGMCC 1.10998</strain>
    </source>
</reference>
<evidence type="ECO:0000313" key="2">
    <source>
        <dbReference type="EMBL" id="GGC69917.1"/>
    </source>
</evidence>
<reference evidence="2" key="2">
    <citation type="submission" date="2020-09" db="EMBL/GenBank/DDBJ databases">
        <authorList>
            <person name="Sun Q."/>
            <person name="Zhou Y."/>
        </authorList>
    </citation>
    <scope>NUCLEOTIDE SEQUENCE</scope>
    <source>
        <strain evidence="2">CGMCC 1.10998</strain>
    </source>
</reference>
<proteinExistence type="predicted"/>